<sequence length="50" mass="5918">MRMPSIDEPPVRAWQKNWCLGHVQGDFSNGVRRQFGKSNSEIRKQQLRTF</sequence>
<accession>G3HDB8</accession>
<evidence type="ECO:0000313" key="1">
    <source>
        <dbReference type="EMBL" id="EGV92166.1"/>
    </source>
</evidence>
<gene>
    <name evidence="1" type="ORF">I79_008498</name>
</gene>
<protein>
    <submittedName>
        <fullName evidence="1">Uncharacterized protein</fullName>
    </submittedName>
</protein>
<dbReference type="Proteomes" id="UP000001075">
    <property type="component" value="Unassembled WGS sequence"/>
</dbReference>
<reference evidence="2" key="1">
    <citation type="journal article" date="2011" name="Nat. Biotechnol.">
        <title>The genomic sequence of the Chinese hamster ovary (CHO)-K1 cell line.</title>
        <authorList>
            <person name="Xu X."/>
            <person name="Nagarajan H."/>
            <person name="Lewis N.E."/>
            <person name="Pan S."/>
            <person name="Cai Z."/>
            <person name="Liu X."/>
            <person name="Chen W."/>
            <person name="Xie M."/>
            <person name="Wang W."/>
            <person name="Hammond S."/>
            <person name="Andersen M.R."/>
            <person name="Neff N."/>
            <person name="Passarelli B."/>
            <person name="Koh W."/>
            <person name="Fan H.C."/>
            <person name="Wang J."/>
            <person name="Gui Y."/>
            <person name="Lee K.H."/>
            <person name="Betenbaugh M.J."/>
            <person name="Quake S.R."/>
            <person name="Famili I."/>
            <person name="Palsson B.O."/>
            <person name="Wang J."/>
        </authorList>
    </citation>
    <scope>NUCLEOTIDE SEQUENCE [LARGE SCALE GENOMIC DNA]</scope>
    <source>
        <strain evidence="2">CHO K1 cell line</strain>
    </source>
</reference>
<dbReference type="EMBL" id="JH000295">
    <property type="protein sequence ID" value="EGV92166.1"/>
    <property type="molecule type" value="Genomic_DNA"/>
</dbReference>
<organism evidence="1 2">
    <name type="scientific">Cricetulus griseus</name>
    <name type="common">Chinese hamster</name>
    <name type="synonym">Cricetulus barabensis griseus</name>
    <dbReference type="NCBI Taxonomy" id="10029"/>
    <lineage>
        <taxon>Eukaryota</taxon>
        <taxon>Metazoa</taxon>
        <taxon>Chordata</taxon>
        <taxon>Craniata</taxon>
        <taxon>Vertebrata</taxon>
        <taxon>Euteleostomi</taxon>
        <taxon>Mammalia</taxon>
        <taxon>Eutheria</taxon>
        <taxon>Euarchontoglires</taxon>
        <taxon>Glires</taxon>
        <taxon>Rodentia</taxon>
        <taxon>Myomorpha</taxon>
        <taxon>Muroidea</taxon>
        <taxon>Cricetidae</taxon>
        <taxon>Cricetinae</taxon>
        <taxon>Cricetulus</taxon>
    </lineage>
</organism>
<dbReference type="AlphaFoldDB" id="G3HDB8"/>
<evidence type="ECO:0000313" key="2">
    <source>
        <dbReference type="Proteomes" id="UP000001075"/>
    </source>
</evidence>
<name>G3HDB8_CRIGR</name>
<dbReference type="InParanoid" id="G3HDB8"/>
<proteinExistence type="predicted"/>